<name>A0A329RNN2_9STRA</name>
<protein>
    <recommendedName>
        <fullName evidence="2">Chromo domain-containing protein</fullName>
    </recommendedName>
</protein>
<dbReference type="VEuPathDB" id="FungiDB:PC110_g18297"/>
<accession>A0A329RNN2</accession>
<dbReference type="Gene3D" id="2.40.50.40">
    <property type="match status" value="1"/>
</dbReference>
<dbReference type="SUPFAM" id="SSF54160">
    <property type="entry name" value="Chromo domain-like"/>
    <property type="match status" value="1"/>
</dbReference>
<dbReference type="AlphaFoldDB" id="A0A329RNN2"/>
<dbReference type="OrthoDB" id="101786at2759"/>
<reference evidence="3 4" key="1">
    <citation type="submission" date="2018-01" db="EMBL/GenBank/DDBJ databases">
        <title>Draft genome of the strawberry crown rot pathogen Phytophthora cactorum.</title>
        <authorList>
            <person name="Armitage A.D."/>
            <person name="Lysoe E."/>
            <person name="Nellist C.F."/>
            <person name="Harrison R.J."/>
            <person name="Brurberg M.B."/>
        </authorList>
    </citation>
    <scope>NUCLEOTIDE SEQUENCE [LARGE SCALE GENOMIC DNA]</scope>
    <source>
        <strain evidence="3 4">10300</strain>
    </source>
</reference>
<feature type="compositionally biased region" description="Basic and acidic residues" evidence="1">
    <location>
        <begin position="389"/>
        <end position="398"/>
    </location>
</feature>
<dbReference type="SUPFAM" id="SSF53098">
    <property type="entry name" value="Ribonuclease H-like"/>
    <property type="match status" value="1"/>
</dbReference>
<dbReference type="InterPro" id="IPR000953">
    <property type="entry name" value="Chromo/chromo_shadow_dom"/>
</dbReference>
<dbReference type="Gene3D" id="3.30.420.10">
    <property type="entry name" value="Ribonuclease H-like superfamily/Ribonuclease H"/>
    <property type="match status" value="1"/>
</dbReference>
<dbReference type="InterPro" id="IPR012337">
    <property type="entry name" value="RNaseH-like_sf"/>
</dbReference>
<evidence type="ECO:0000256" key="1">
    <source>
        <dbReference type="SAM" id="MobiDB-lite"/>
    </source>
</evidence>
<feature type="domain" description="Chromo" evidence="2">
    <location>
        <begin position="231"/>
        <end position="281"/>
    </location>
</feature>
<keyword evidence="4" id="KW-1185">Reference proteome</keyword>
<dbReference type="GO" id="GO:0003676">
    <property type="term" value="F:nucleic acid binding"/>
    <property type="evidence" value="ECO:0007669"/>
    <property type="project" value="InterPro"/>
</dbReference>
<gene>
    <name evidence="3" type="ORF">PC110_g18297</name>
</gene>
<dbReference type="PROSITE" id="PS50013">
    <property type="entry name" value="CHROMO_2"/>
    <property type="match status" value="1"/>
</dbReference>
<evidence type="ECO:0000259" key="2">
    <source>
        <dbReference type="PROSITE" id="PS50013"/>
    </source>
</evidence>
<evidence type="ECO:0000313" key="4">
    <source>
        <dbReference type="Proteomes" id="UP000251314"/>
    </source>
</evidence>
<dbReference type="Proteomes" id="UP000251314">
    <property type="component" value="Unassembled WGS sequence"/>
</dbReference>
<feature type="region of interest" description="Disordered" evidence="1">
    <location>
        <begin position="384"/>
        <end position="407"/>
    </location>
</feature>
<dbReference type="InterPro" id="IPR016197">
    <property type="entry name" value="Chromo-like_dom_sf"/>
</dbReference>
<sequence>MWCLRFGMPSTILSDQGSNFRNETVKNLAARLKGGCISPQSTHPWLNGTVKKLNKDSLQVLRALLMEYDLDHRRAPVEVFTALPASSALDTIVMPATIDRDERVIDFTNVGEFVDRLRPSLHDIHQEVTDMKERQQLRDMAAHKGSPVNFEVGDLVLWSRIDQRLPNHKLIDQWVGLFKVVAALPHTFEIEHLVTVRKYEGHPSRLKFYADAELSTTTEILELVSSQRMVLGVDRFVNHRFNQQINRWELLVSWLGLQAIGNSWEPLTTLLQDVPAKIHEYADASGVDELRAQLLAKLPQRSRPSFERHCRPDCGWLSSLDGITASVLAARKLLTNEQGDGTRARAVGPMSDGGDCGTTLYWAWCTQHKLPVDTRTRPRLHVTTDLDESTGRTQREEISSGPQLTLL</sequence>
<dbReference type="InterPro" id="IPR036397">
    <property type="entry name" value="RNaseH_sf"/>
</dbReference>
<evidence type="ECO:0000313" key="3">
    <source>
        <dbReference type="EMBL" id="RAW25286.1"/>
    </source>
</evidence>
<proteinExistence type="predicted"/>
<dbReference type="EMBL" id="MJFZ01000770">
    <property type="protein sequence ID" value="RAW25286.1"/>
    <property type="molecule type" value="Genomic_DNA"/>
</dbReference>
<organism evidence="3 4">
    <name type="scientific">Phytophthora cactorum</name>
    <dbReference type="NCBI Taxonomy" id="29920"/>
    <lineage>
        <taxon>Eukaryota</taxon>
        <taxon>Sar</taxon>
        <taxon>Stramenopiles</taxon>
        <taxon>Oomycota</taxon>
        <taxon>Peronosporomycetes</taxon>
        <taxon>Peronosporales</taxon>
        <taxon>Peronosporaceae</taxon>
        <taxon>Phytophthora</taxon>
    </lineage>
</organism>
<comment type="caution">
    <text evidence="3">The sequence shown here is derived from an EMBL/GenBank/DDBJ whole genome shotgun (WGS) entry which is preliminary data.</text>
</comment>